<feature type="domain" description="Bacterial bifunctional deaminase-reductase C-terminal" evidence="1">
    <location>
        <begin position="6"/>
        <end position="175"/>
    </location>
</feature>
<dbReference type="SUPFAM" id="SSF53597">
    <property type="entry name" value="Dihydrofolate reductase-like"/>
    <property type="match status" value="1"/>
</dbReference>
<sequence>MGAIKVHEFTTVDGVVDAPMWTVDYGFPDDLAASIGALTGSSSGILLGRNTFEMFAPAWSTRTVEDDEGAPFFNETRKYVVSSTLSDAEGVWSNSTVVGGYDAGRLRALKQEVDGDLYVSGSVTLVRALLADGLVDELHLYVYPLAVGTGIRMFPDGAPRTPLSLLGAESLSNGVAHLTYGPAPAAG</sequence>
<proteinExistence type="predicted"/>
<dbReference type="Proteomes" id="UP000470246">
    <property type="component" value="Unassembled WGS sequence"/>
</dbReference>
<dbReference type="RefSeq" id="WP_163480550.1">
    <property type="nucleotide sequence ID" value="NZ_JAAGWF010000007.1"/>
</dbReference>
<organism evidence="2 3">
    <name type="scientific">Geodermatophilus sabuli</name>
    <dbReference type="NCBI Taxonomy" id="1564158"/>
    <lineage>
        <taxon>Bacteria</taxon>
        <taxon>Bacillati</taxon>
        <taxon>Actinomycetota</taxon>
        <taxon>Actinomycetes</taxon>
        <taxon>Geodermatophilales</taxon>
        <taxon>Geodermatophilaceae</taxon>
        <taxon>Geodermatophilus</taxon>
    </lineage>
</organism>
<name>A0A7K3VY84_9ACTN</name>
<dbReference type="Pfam" id="PF01872">
    <property type="entry name" value="RibD_C"/>
    <property type="match status" value="1"/>
</dbReference>
<dbReference type="InterPro" id="IPR050765">
    <property type="entry name" value="Riboflavin_Biosynth_HTPR"/>
</dbReference>
<dbReference type="AlphaFoldDB" id="A0A7K3VY84"/>
<dbReference type="Gene3D" id="3.40.430.10">
    <property type="entry name" value="Dihydrofolate Reductase, subunit A"/>
    <property type="match status" value="1"/>
</dbReference>
<dbReference type="PANTHER" id="PTHR38011:SF2">
    <property type="entry name" value="BIFUNCTIONAL DEAMINASE-REDUCTASE DOMAIN PROTEIN"/>
    <property type="match status" value="1"/>
</dbReference>
<protein>
    <submittedName>
        <fullName evidence="2">Dihydrofolate reductase family protein</fullName>
    </submittedName>
</protein>
<evidence type="ECO:0000313" key="2">
    <source>
        <dbReference type="EMBL" id="NEK57370.1"/>
    </source>
</evidence>
<evidence type="ECO:0000259" key="1">
    <source>
        <dbReference type="Pfam" id="PF01872"/>
    </source>
</evidence>
<dbReference type="EMBL" id="JAAGWF010000007">
    <property type="protein sequence ID" value="NEK57370.1"/>
    <property type="molecule type" value="Genomic_DNA"/>
</dbReference>
<evidence type="ECO:0000313" key="3">
    <source>
        <dbReference type="Proteomes" id="UP000470246"/>
    </source>
</evidence>
<keyword evidence="3" id="KW-1185">Reference proteome</keyword>
<dbReference type="InterPro" id="IPR002734">
    <property type="entry name" value="RibDG_C"/>
</dbReference>
<gene>
    <name evidence="2" type="ORF">GCU56_05715</name>
</gene>
<dbReference type="PANTHER" id="PTHR38011">
    <property type="entry name" value="DIHYDROFOLATE REDUCTASE FAMILY PROTEIN (AFU_ORTHOLOGUE AFUA_8G06820)"/>
    <property type="match status" value="1"/>
</dbReference>
<dbReference type="InterPro" id="IPR024072">
    <property type="entry name" value="DHFR-like_dom_sf"/>
</dbReference>
<dbReference type="GO" id="GO:0009231">
    <property type="term" value="P:riboflavin biosynthetic process"/>
    <property type="evidence" value="ECO:0007669"/>
    <property type="project" value="InterPro"/>
</dbReference>
<accession>A0A7K3VY84</accession>
<comment type="caution">
    <text evidence="2">The sequence shown here is derived from an EMBL/GenBank/DDBJ whole genome shotgun (WGS) entry which is preliminary data.</text>
</comment>
<dbReference type="GO" id="GO:0008703">
    <property type="term" value="F:5-amino-6-(5-phosphoribosylamino)uracil reductase activity"/>
    <property type="evidence" value="ECO:0007669"/>
    <property type="project" value="InterPro"/>
</dbReference>
<reference evidence="2 3" key="1">
    <citation type="submission" date="2020-02" db="EMBL/GenBank/DDBJ databases">
        <title>Geodermatophilus sabuli CPCC 205279 I12A-02694.</title>
        <authorList>
            <person name="Jiang Z."/>
        </authorList>
    </citation>
    <scope>NUCLEOTIDE SEQUENCE [LARGE SCALE GENOMIC DNA]</scope>
    <source>
        <strain evidence="2 3">I12A-02694</strain>
    </source>
</reference>